<dbReference type="Proteomes" id="UP000247810">
    <property type="component" value="Unassembled WGS sequence"/>
</dbReference>
<keyword evidence="2" id="KW-1185">Reference proteome</keyword>
<evidence type="ECO:0000313" key="2">
    <source>
        <dbReference type="Proteomes" id="UP000247810"/>
    </source>
</evidence>
<accession>A0A319DX83</accession>
<evidence type="ECO:0000313" key="1">
    <source>
        <dbReference type="EMBL" id="PYH92798.1"/>
    </source>
</evidence>
<proteinExistence type="predicted"/>
<name>A0A319DX83_9EURO</name>
<protein>
    <submittedName>
        <fullName evidence="1">Uncharacterized protein</fullName>
    </submittedName>
</protein>
<sequence>MVIQWAARLCSALPPGHVGQDRIIAFLEALRDLPRHEVAKVVFPTNEGEIVENMFQTMEVWLLDGRWLSLQEEFRELDLRWRNFQSAMARIKALNLINCEDLCALEMILPFDGWYPDLNDGKAEGFHWIAGQVIASVQWILRPEVGRYVYRECRKFERIVSDWPRVVWSMERWQQWKDQFEFVAREERRGGLLGWRVNVWFFMRERA</sequence>
<organism evidence="1 2">
    <name type="scientific">Aspergillus ellipticus CBS 707.79</name>
    <dbReference type="NCBI Taxonomy" id="1448320"/>
    <lineage>
        <taxon>Eukaryota</taxon>
        <taxon>Fungi</taxon>
        <taxon>Dikarya</taxon>
        <taxon>Ascomycota</taxon>
        <taxon>Pezizomycotina</taxon>
        <taxon>Eurotiomycetes</taxon>
        <taxon>Eurotiomycetidae</taxon>
        <taxon>Eurotiales</taxon>
        <taxon>Aspergillaceae</taxon>
        <taxon>Aspergillus</taxon>
        <taxon>Aspergillus subgen. Circumdati</taxon>
    </lineage>
</organism>
<dbReference type="EMBL" id="KZ825906">
    <property type="protein sequence ID" value="PYH92798.1"/>
    <property type="molecule type" value="Genomic_DNA"/>
</dbReference>
<gene>
    <name evidence="1" type="ORF">BO71DRAFT_485099</name>
</gene>
<dbReference type="AlphaFoldDB" id="A0A319DX83"/>
<dbReference type="VEuPathDB" id="FungiDB:BO71DRAFT_485099"/>
<dbReference type="OrthoDB" id="3350591at2759"/>
<dbReference type="STRING" id="1448320.A0A319DX83"/>
<reference evidence="1 2" key="1">
    <citation type="submission" date="2018-02" db="EMBL/GenBank/DDBJ databases">
        <title>The genomes of Aspergillus section Nigri reveals drivers in fungal speciation.</title>
        <authorList>
            <consortium name="DOE Joint Genome Institute"/>
            <person name="Vesth T.C."/>
            <person name="Nybo J."/>
            <person name="Theobald S."/>
            <person name="Brandl J."/>
            <person name="Frisvad J.C."/>
            <person name="Nielsen K.F."/>
            <person name="Lyhne E.K."/>
            <person name="Kogle M.E."/>
            <person name="Kuo A."/>
            <person name="Riley R."/>
            <person name="Clum A."/>
            <person name="Nolan M."/>
            <person name="Lipzen A."/>
            <person name="Salamov A."/>
            <person name="Henrissat B."/>
            <person name="Wiebenga A."/>
            <person name="De vries R.P."/>
            <person name="Grigoriev I.V."/>
            <person name="Mortensen U.H."/>
            <person name="Andersen M.R."/>
            <person name="Baker S.E."/>
        </authorList>
    </citation>
    <scope>NUCLEOTIDE SEQUENCE [LARGE SCALE GENOMIC DNA]</scope>
    <source>
        <strain evidence="1 2">CBS 707.79</strain>
    </source>
</reference>